<gene>
    <name evidence="5" type="ORF">RNJ44_01862</name>
</gene>
<feature type="transmembrane region" description="Helical" evidence="4">
    <location>
        <begin position="194"/>
        <end position="219"/>
    </location>
</feature>
<dbReference type="InterPro" id="IPR050327">
    <property type="entry name" value="Proton-linked_MCT"/>
</dbReference>
<comment type="caution">
    <text evidence="5">The sequence shown here is derived from an EMBL/GenBank/DDBJ whole genome shotgun (WGS) entry which is preliminary data.</text>
</comment>
<dbReference type="CDD" id="cd17352">
    <property type="entry name" value="MFS_MCT_SLC16"/>
    <property type="match status" value="1"/>
</dbReference>
<dbReference type="Pfam" id="PF07690">
    <property type="entry name" value="MFS_1"/>
    <property type="match status" value="1"/>
</dbReference>
<organism evidence="5 6">
    <name type="scientific">Nakaseomyces bracarensis</name>
    <dbReference type="NCBI Taxonomy" id="273131"/>
    <lineage>
        <taxon>Eukaryota</taxon>
        <taxon>Fungi</taxon>
        <taxon>Dikarya</taxon>
        <taxon>Ascomycota</taxon>
        <taxon>Saccharomycotina</taxon>
        <taxon>Saccharomycetes</taxon>
        <taxon>Saccharomycetales</taxon>
        <taxon>Saccharomycetaceae</taxon>
        <taxon>Nakaseomyces</taxon>
    </lineage>
</organism>
<evidence type="ECO:0000313" key="6">
    <source>
        <dbReference type="Proteomes" id="UP001623330"/>
    </source>
</evidence>
<dbReference type="InterPro" id="IPR011701">
    <property type="entry name" value="MFS"/>
</dbReference>
<keyword evidence="6" id="KW-1185">Reference proteome</keyword>
<feature type="transmembrane region" description="Helical" evidence="4">
    <location>
        <begin position="492"/>
        <end position="513"/>
    </location>
</feature>
<evidence type="ECO:0000256" key="3">
    <source>
        <dbReference type="SAM" id="MobiDB-lite"/>
    </source>
</evidence>
<protein>
    <submittedName>
        <fullName evidence="5">Transporter ESBP6</fullName>
    </submittedName>
</protein>
<reference evidence="5 6" key="1">
    <citation type="submission" date="2024-05" db="EMBL/GenBank/DDBJ databases">
        <title>Long read based assembly of the Candida bracarensis genome reveals expanded adhesin content.</title>
        <authorList>
            <person name="Marcet-Houben M."/>
            <person name="Ksiezopolska E."/>
            <person name="Gabaldon T."/>
        </authorList>
    </citation>
    <scope>NUCLEOTIDE SEQUENCE [LARGE SCALE GENOMIC DNA]</scope>
    <source>
        <strain evidence="5 6">CBM6</strain>
    </source>
</reference>
<dbReference type="InterPro" id="IPR036259">
    <property type="entry name" value="MFS_trans_sf"/>
</dbReference>
<feature type="compositionally biased region" description="Basic and acidic residues" evidence="3">
    <location>
        <begin position="11"/>
        <end position="21"/>
    </location>
</feature>
<dbReference type="SUPFAM" id="SSF103473">
    <property type="entry name" value="MFS general substrate transporter"/>
    <property type="match status" value="1"/>
</dbReference>
<dbReference type="PANTHER" id="PTHR11360">
    <property type="entry name" value="MONOCARBOXYLATE TRANSPORTER"/>
    <property type="match status" value="1"/>
</dbReference>
<evidence type="ECO:0000313" key="5">
    <source>
        <dbReference type="EMBL" id="KAL3229726.1"/>
    </source>
</evidence>
<feature type="transmembrane region" description="Helical" evidence="4">
    <location>
        <begin position="458"/>
        <end position="480"/>
    </location>
</feature>
<accession>A0ABR4NP74</accession>
<name>A0ABR4NP74_9SACH</name>
<keyword evidence="4" id="KW-0812">Transmembrane</keyword>
<sequence length="621" mass="68603">MNSDSSSHKPQKLDDDSVKADEGGIWRALTEDGRSILDSFSANVGTDLDDVTDEQLEHDERNKILESRFDVADAMRLHEQSEVDGESVGHEAASVAASRRSYNSGSDLESGMSCRSRQDDENQSLEKVPTIKKVFTNKDTGELDLPPDGGYGWVCAFCVFLVMFSTWGCNSGFGVFLGFYLNNDTYPGASKYDYAFTAGLTVFLGQGLAPFVMVLMRVIGLKPTMLFGDALLLAGFLLASFSKKIWQLYLTQGVLAGAAISLVFVPATAVIPGWFLKRRAIAMGISLLGTGAGGVTYGLAVNKMIQNDGNTRWALRILAITCSISIIVATALIKERKPFKPVGLKHPSLIKDQFILMFRINLIQKPYVLLIATWFAFALFAYNLMIFTLSPYAIARGMSSHDAATLTAILNGSQAIGRPCMGFAGDKFGRTNVTIVLTCCLSIFMYAFWIPAHTMVQLIFFSICVGSCVGVANVMSTVLIADMAGPKDFLPAWAFVNYAGCPLLLFTEVIAQALTVPSHKSNPYLHTQVFAGSCFTFALFLACLLREYIVRIKYTQKYNEIDKKLEEYSEDTEKHSIPTTIDSSTFTDDERKLREKRDHYKKFIAMNPGAFLRRMTHKMIV</sequence>
<feature type="transmembrane region" description="Helical" evidence="4">
    <location>
        <begin position="254"/>
        <end position="275"/>
    </location>
</feature>
<comment type="subcellular location">
    <subcellularLocation>
        <location evidence="1">Membrane</location>
        <topology evidence="1">Multi-pass membrane protein</topology>
    </subcellularLocation>
</comment>
<feature type="region of interest" description="Disordered" evidence="3">
    <location>
        <begin position="1"/>
        <end position="21"/>
    </location>
</feature>
<keyword evidence="4" id="KW-0472">Membrane</keyword>
<evidence type="ECO:0000256" key="4">
    <source>
        <dbReference type="SAM" id="Phobius"/>
    </source>
</evidence>
<feature type="transmembrane region" description="Helical" evidence="4">
    <location>
        <begin position="225"/>
        <end position="242"/>
    </location>
</feature>
<evidence type="ECO:0000256" key="2">
    <source>
        <dbReference type="ARBA" id="ARBA00006727"/>
    </source>
</evidence>
<feature type="region of interest" description="Disordered" evidence="3">
    <location>
        <begin position="80"/>
        <end position="125"/>
    </location>
</feature>
<feature type="transmembrane region" description="Helical" evidence="4">
    <location>
        <begin position="151"/>
        <end position="182"/>
    </location>
</feature>
<evidence type="ECO:0000256" key="1">
    <source>
        <dbReference type="ARBA" id="ARBA00004141"/>
    </source>
</evidence>
<feature type="transmembrane region" description="Helical" evidence="4">
    <location>
        <begin position="313"/>
        <end position="333"/>
    </location>
</feature>
<comment type="similarity">
    <text evidence="2">Belongs to the major facilitator superfamily. Monocarboxylate porter (TC 2.A.1.13) family.</text>
</comment>
<dbReference type="EMBL" id="JBEVYD010000011">
    <property type="protein sequence ID" value="KAL3229726.1"/>
    <property type="molecule type" value="Genomic_DNA"/>
</dbReference>
<feature type="transmembrane region" description="Helical" evidence="4">
    <location>
        <begin position="281"/>
        <end position="301"/>
    </location>
</feature>
<proteinExistence type="inferred from homology"/>
<dbReference type="PANTHER" id="PTHR11360:SF315">
    <property type="entry name" value="TRANSPORTER MCH2-RELATED"/>
    <property type="match status" value="1"/>
</dbReference>
<dbReference type="Proteomes" id="UP001623330">
    <property type="component" value="Unassembled WGS sequence"/>
</dbReference>
<dbReference type="Gene3D" id="1.20.1250.20">
    <property type="entry name" value="MFS general substrate transporter like domains"/>
    <property type="match status" value="2"/>
</dbReference>
<feature type="transmembrane region" description="Helical" evidence="4">
    <location>
        <begin position="367"/>
        <end position="389"/>
    </location>
</feature>
<feature type="transmembrane region" description="Helical" evidence="4">
    <location>
        <begin position="433"/>
        <end position="452"/>
    </location>
</feature>
<keyword evidence="4" id="KW-1133">Transmembrane helix</keyword>
<feature type="transmembrane region" description="Helical" evidence="4">
    <location>
        <begin position="525"/>
        <end position="545"/>
    </location>
</feature>